<feature type="compositionally biased region" description="Polar residues" evidence="1">
    <location>
        <begin position="61"/>
        <end position="76"/>
    </location>
</feature>
<accession>A0A2I0ATI7</accession>
<name>A0A2I0ATI7_9ASPA</name>
<organism evidence="2 3">
    <name type="scientific">Apostasia shenzhenica</name>
    <dbReference type="NCBI Taxonomy" id="1088818"/>
    <lineage>
        <taxon>Eukaryota</taxon>
        <taxon>Viridiplantae</taxon>
        <taxon>Streptophyta</taxon>
        <taxon>Embryophyta</taxon>
        <taxon>Tracheophyta</taxon>
        <taxon>Spermatophyta</taxon>
        <taxon>Magnoliopsida</taxon>
        <taxon>Liliopsida</taxon>
        <taxon>Asparagales</taxon>
        <taxon>Orchidaceae</taxon>
        <taxon>Apostasioideae</taxon>
        <taxon>Apostasia</taxon>
    </lineage>
</organism>
<keyword evidence="3" id="KW-1185">Reference proteome</keyword>
<gene>
    <name evidence="2" type="ORF">AXF42_Ash000919</name>
</gene>
<evidence type="ECO:0000256" key="1">
    <source>
        <dbReference type="SAM" id="MobiDB-lite"/>
    </source>
</evidence>
<evidence type="ECO:0000313" key="3">
    <source>
        <dbReference type="Proteomes" id="UP000236161"/>
    </source>
</evidence>
<protein>
    <submittedName>
        <fullName evidence="2">Uncharacterized protein</fullName>
    </submittedName>
</protein>
<dbReference type="AlphaFoldDB" id="A0A2I0ATI7"/>
<proteinExistence type="predicted"/>
<dbReference type="PANTHER" id="PTHR34059:SF1">
    <property type="entry name" value="EXPRESSED PROTEIN"/>
    <property type="match status" value="1"/>
</dbReference>
<evidence type="ECO:0000313" key="2">
    <source>
        <dbReference type="EMBL" id="PKA58826.1"/>
    </source>
</evidence>
<dbReference type="PANTHER" id="PTHR34059">
    <property type="entry name" value="EXPRESSED PROTEIN"/>
    <property type="match status" value="1"/>
</dbReference>
<reference evidence="2 3" key="1">
    <citation type="journal article" date="2017" name="Nature">
        <title>The Apostasia genome and the evolution of orchids.</title>
        <authorList>
            <person name="Zhang G.Q."/>
            <person name="Liu K.W."/>
            <person name="Li Z."/>
            <person name="Lohaus R."/>
            <person name="Hsiao Y.Y."/>
            <person name="Niu S.C."/>
            <person name="Wang J.Y."/>
            <person name="Lin Y.C."/>
            <person name="Xu Q."/>
            <person name="Chen L.J."/>
            <person name="Yoshida K."/>
            <person name="Fujiwara S."/>
            <person name="Wang Z.W."/>
            <person name="Zhang Y.Q."/>
            <person name="Mitsuda N."/>
            <person name="Wang M."/>
            <person name="Liu G.H."/>
            <person name="Pecoraro L."/>
            <person name="Huang H.X."/>
            <person name="Xiao X.J."/>
            <person name="Lin M."/>
            <person name="Wu X.Y."/>
            <person name="Wu W.L."/>
            <person name="Chen Y.Y."/>
            <person name="Chang S.B."/>
            <person name="Sakamoto S."/>
            <person name="Ohme-Takagi M."/>
            <person name="Yagi M."/>
            <person name="Zeng S.J."/>
            <person name="Shen C.Y."/>
            <person name="Yeh C.M."/>
            <person name="Luo Y.B."/>
            <person name="Tsai W.C."/>
            <person name="Van de Peer Y."/>
            <person name="Liu Z.J."/>
        </authorList>
    </citation>
    <scope>NUCLEOTIDE SEQUENCE [LARGE SCALE GENOMIC DNA]</scope>
    <source>
        <strain evidence="3">cv. Shenzhen</strain>
        <tissue evidence="2">Stem</tissue>
    </source>
</reference>
<sequence>MFEDDADGGSGEESKVETWSSQYQRADPMVVITNGGSSAVDSSGTEALLLPLRSLKKSRSQNSETNEGVVLSSTIP</sequence>
<dbReference type="OrthoDB" id="1080706at2759"/>
<feature type="region of interest" description="Disordered" evidence="1">
    <location>
        <begin position="1"/>
        <end position="22"/>
    </location>
</feature>
<dbReference type="EMBL" id="KZ451950">
    <property type="protein sequence ID" value="PKA58826.1"/>
    <property type="molecule type" value="Genomic_DNA"/>
</dbReference>
<feature type="region of interest" description="Disordered" evidence="1">
    <location>
        <begin position="57"/>
        <end position="76"/>
    </location>
</feature>
<dbReference type="Proteomes" id="UP000236161">
    <property type="component" value="Unassembled WGS sequence"/>
</dbReference>